<evidence type="ECO:0000313" key="2">
    <source>
        <dbReference type="Proteomes" id="UP000473325"/>
    </source>
</evidence>
<gene>
    <name evidence="1" type="ORF">GRQ65_06475</name>
</gene>
<accession>A0A6L7EZ59</accession>
<dbReference type="RefSeq" id="WP_160876343.1">
    <property type="nucleotide sequence ID" value="NZ_WUEK01000003.1"/>
</dbReference>
<evidence type="ECO:0000313" key="1">
    <source>
        <dbReference type="EMBL" id="MXG89191.1"/>
    </source>
</evidence>
<proteinExistence type="predicted"/>
<comment type="caution">
    <text evidence="1">The sequence shown here is derived from an EMBL/GenBank/DDBJ whole genome shotgun (WGS) entry which is preliminary data.</text>
</comment>
<dbReference type="EMBL" id="WUEK01000003">
    <property type="protein sequence ID" value="MXG89191.1"/>
    <property type="molecule type" value="Genomic_DNA"/>
</dbReference>
<organism evidence="1 2">
    <name type="scientific">Nocardioides flavescens</name>
    <dbReference type="NCBI Taxonomy" id="2691959"/>
    <lineage>
        <taxon>Bacteria</taxon>
        <taxon>Bacillati</taxon>
        <taxon>Actinomycetota</taxon>
        <taxon>Actinomycetes</taxon>
        <taxon>Propionibacteriales</taxon>
        <taxon>Nocardioidaceae</taxon>
        <taxon>Nocardioides</taxon>
    </lineage>
</organism>
<reference evidence="1 2" key="1">
    <citation type="submission" date="2019-12" db="EMBL/GenBank/DDBJ databases">
        <authorList>
            <person name="Kun Z."/>
        </authorList>
    </citation>
    <scope>NUCLEOTIDE SEQUENCE [LARGE SCALE GENOMIC DNA]</scope>
    <source>
        <strain evidence="1 2">YIM 123512</strain>
    </source>
</reference>
<dbReference type="InterPro" id="IPR029058">
    <property type="entry name" value="AB_hydrolase_fold"/>
</dbReference>
<dbReference type="Proteomes" id="UP000473325">
    <property type="component" value="Unassembled WGS sequence"/>
</dbReference>
<dbReference type="Gene3D" id="3.40.50.1820">
    <property type="entry name" value="alpha/beta hydrolase"/>
    <property type="match status" value="1"/>
</dbReference>
<dbReference type="SUPFAM" id="SSF53474">
    <property type="entry name" value="alpha/beta-Hydrolases"/>
    <property type="match status" value="1"/>
</dbReference>
<name>A0A6L7EZ59_9ACTN</name>
<protein>
    <submittedName>
        <fullName evidence="1">Uncharacterized protein</fullName>
    </submittedName>
</protein>
<keyword evidence="2" id="KW-1185">Reference proteome</keyword>
<dbReference type="AlphaFoldDB" id="A0A6L7EZ59"/>
<sequence>MDTVAGRQVGETIASGSQQIADLAARLDTVMTTFEWFGSDAEAYRAHWSSHQRAQLDATSQALAAVATLIRGEADAQDTASGEAASTGGPVVGAPATQQGGGLFGWLDRHVGTFLRGMARTGEKYADYLGKIGDVLTGEKAWSVSALAASAIGTVGSGVGAVVGGVKGAEQGWFDDAAGLSGAPVAVPTDPSQASQFRPVLTRPTDLPSLMQGVTDAYQVGSAPGSTGDVRITRIDNGTGTPAYVVSIPGTESWSPSAGHNAHDLTSNIEVVAGNPSAATDTVQRAMDRAGIPPGSPVMLVGHSQGGIVAAQLASDHAFVEKYGVTNVMTYGSPIDHVDIDPSVKVMQVAHGNDVVPKLDLGGVRAGWPPVPHHAPGVTLSSPGGMFAFGDNHSYVNYSHSVREALGADTAQGRALRDYQAGLTPFLVAPGGTATAIDVPVSRDPRR</sequence>